<organism evidence="1">
    <name type="scientific">Siphoviridae sp. ctmpG14</name>
    <dbReference type="NCBI Taxonomy" id="2825654"/>
    <lineage>
        <taxon>Viruses</taxon>
        <taxon>Duplodnaviria</taxon>
        <taxon>Heunggongvirae</taxon>
        <taxon>Uroviricota</taxon>
        <taxon>Caudoviricetes</taxon>
    </lineage>
</organism>
<proteinExistence type="predicted"/>
<evidence type="ECO:0000313" key="1">
    <source>
        <dbReference type="EMBL" id="DAE04186.1"/>
    </source>
</evidence>
<sequence length="131" mass="15559">MWQIKNEELKKTVGAFFTDEEIDEQVCRVWETDSTYVRLQKYVQPSYQTVIFEIPLEEFKLIYNPNGWNPYPSVTPPSEGDWLVQDKYGDLTIREFHATYGPEGCDKWWENTPSYYPEAVAFRALPEKYVE</sequence>
<name>A0A8S5PB37_9CAUD</name>
<protein>
    <submittedName>
        <fullName evidence="1">Uncharacterized protein</fullName>
    </submittedName>
</protein>
<reference evidence="1" key="1">
    <citation type="journal article" date="2021" name="Proc. Natl. Acad. Sci. U.S.A.">
        <title>A Catalog of Tens of Thousands of Viruses from Human Metagenomes Reveals Hidden Associations with Chronic Diseases.</title>
        <authorList>
            <person name="Tisza M.J."/>
            <person name="Buck C.B."/>
        </authorList>
    </citation>
    <scope>NUCLEOTIDE SEQUENCE</scope>
    <source>
        <strain evidence="1">CtmpG14</strain>
    </source>
</reference>
<accession>A0A8S5PB37</accession>
<dbReference type="EMBL" id="BK015384">
    <property type="protein sequence ID" value="DAE04186.1"/>
    <property type="molecule type" value="Genomic_DNA"/>
</dbReference>